<dbReference type="Proteomes" id="UP000007575">
    <property type="component" value="Plasmid P2"/>
</dbReference>
<evidence type="ECO:0000313" key="2">
    <source>
        <dbReference type="Proteomes" id="UP000007575"/>
    </source>
</evidence>
<evidence type="ECO:0000313" key="1">
    <source>
        <dbReference type="EMBL" id="AFD27540.1"/>
    </source>
</evidence>
<name>H8H1Z3_DEIGI</name>
<dbReference type="HOGENOM" id="CLU_2914845_0_0_0"/>
<dbReference type="AlphaFoldDB" id="H8H1Z3"/>
<reference evidence="1 2" key="1">
    <citation type="journal article" date="2012" name="PLoS ONE">
        <title>Genome sequence and transcriptome analysis of the radioresistant bacterium Deinococcus gobiensis: insights into the extreme environmental adaptations.</title>
        <authorList>
            <person name="Yuan M."/>
            <person name="Chen M."/>
            <person name="Zhang W."/>
            <person name="Lu W."/>
            <person name="Wang J."/>
            <person name="Yang M."/>
            <person name="Zhao P."/>
            <person name="Tang R."/>
            <person name="Li X."/>
            <person name="Hao Y."/>
            <person name="Zhou Z."/>
            <person name="Zhan Y."/>
            <person name="Yu H."/>
            <person name="Teng C."/>
            <person name="Yan Y."/>
            <person name="Ping S."/>
            <person name="Wang Y."/>
            <person name="Lin M."/>
        </authorList>
    </citation>
    <scope>NUCLEOTIDE SEQUENCE [LARGE SCALE GENOMIC DNA]</scope>
    <source>
        <strain evidence="2">DSM 21396 / JCM 16679 / CGMCC 1.7299 / I-0</strain>
        <plasmid evidence="1">P2</plasmid>
    </source>
</reference>
<geneLocation type="plasmid" evidence="1 2">
    <name>P2</name>
</geneLocation>
<organism evidence="1 2">
    <name type="scientific">Deinococcus gobiensis (strain DSM 21396 / JCM 16679 / CGMCC 1.7299 / I-0)</name>
    <dbReference type="NCBI Taxonomy" id="745776"/>
    <lineage>
        <taxon>Bacteria</taxon>
        <taxon>Thermotogati</taxon>
        <taxon>Deinococcota</taxon>
        <taxon>Deinococci</taxon>
        <taxon>Deinococcales</taxon>
        <taxon>Deinococcaceae</taxon>
        <taxon>Deinococcus</taxon>
    </lineage>
</organism>
<keyword evidence="1" id="KW-0614">Plasmid</keyword>
<sequence length="61" mass="6664">MDADAVAAWSAHEALLERLVEDGRLTPEVAADLRSPQGKEAWLRAYGLERGRLWWSATGGG</sequence>
<dbReference type="RefSeq" id="WP_014686635.1">
    <property type="nucleotide sequence ID" value="NC_017791.1"/>
</dbReference>
<proteinExistence type="predicted"/>
<accession>H8H1Z3</accession>
<protein>
    <submittedName>
        <fullName evidence="1">Uncharacterized protein</fullName>
    </submittedName>
</protein>
<gene>
    <name evidence="1" type="ordered locus">DGo_PB0271</name>
</gene>
<dbReference type="KEGG" id="dgo:DGo_PB0271"/>
<keyword evidence="2" id="KW-1185">Reference proteome</keyword>
<dbReference type="EMBL" id="CP002193">
    <property type="protein sequence ID" value="AFD27540.1"/>
    <property type="molecule type" value="Genomic_DNA"/>
</dbReference>